<dbReference type="PANTHER" id="PTHR48035">
    <property type="entry name" value="HETEROGENEOUS NUCLEAR RIBONUCLEOPROTEIN 1"/>
    <property type="match status" value="1"/>
</dbReference>
<keyword evidence="1" id="KW-0694">RNA-binding</keyword>
<dbReference type="SMART" id="SM00360">
    <property type="entry name" value="RRM"/>
    <property type="match status" value="2"/>
</dbReference>
<evidence type="ECO:0000313" key="4">
    <source>
        <dbReference type="EMBL" id="KAF4350489.1"/>
    </source>
</evidence>
<protein>
    <recommendedName>
        <fullName evidence="3">RRM domain-containing protein</fullName>
    </recommendedName>
</protein>
<name>A0A7J6DYE4_CANSA</name>
<dbReference type="FunFam" id="3.30.70.330:FF:000478">
    <property type="entry name" value="heterogeneous nuclear ribonucleoprotein 1"/>
    <property type="match status" value="1"/>
</dbReference>
<dbReference type="Gene3D" id="3.30.70.330">
    <property type="match status" value="2"/>
</dbReference>
<organism evidence="4 5">
    <name type="scientific">Cannabis sativa</name>
    <name type="common">Hemp</name>
    <name type="synonym">Marijuana</name>
    <dbReference type="NCBI Taxonomy" id="3483"/>
    <lineage>
        <taxon>Eukaryota</taxon>
        <taxon>Viridiplantae</taxon>
        <taxon>Streptophyta</taxon>
        <taxon>Embryophyta</taxon>
        <taxon>Tracheophyta</taxon>
        <taxon>Spermatophyta</taxon>
        <taxon>Magnoliopsida</taxon>
        <taxon>eudicotyledons</taxon>
        <taxon>Gunneridae</taxon>
        <taxon>Pentapetalae</taxon>
        <taxon>rosids</taxon>
        <taxon>fabids</taxon>
        <taxon>Rosales</taxon>
        <taxon>Cannabaceae</taxon>
        <taxon>Cannabis</taxon>
    </lineage>
</organism>
<feature type="compositionally biased region" description="Polar residues" evidence="2">
    <location>
        <begin position="442"/>
        <end position="456"/>
    </location>
</feature>
<feature type="domain" description="RRM" evidence="3">
    <location>
        <begin position="138"/>
        <end position="215"/>
    </location>
</feature>
<feature type="region of interest" description="Disordered" evidence="2">
    <location>
        <begin position="211"/>
        <end position="265"/>
    </location>
</feature>
<reference evidence="4 5" key="1">
    <citation type="journal article" date="2020" name="bioRxiv">
        <title>Sequence and annotation of 42 cannabis genomes reveals extensive copy number variation in cannabinoid synthesis and pathogen resistance genes.</title>
        <authorList>
            <person name="Mckernan K.J."/>
            <person name="Helbert Y."/>
            <person name="Kane L.T."/>
            <person name="Ebling H."/>
            <person name="Zhang L."/>
            <person name="Liu B."/>
            <person name="Eaton Z."/>
            <person name="Mclaughlin S."/>
            <person name="Kingan S."/>
            <person name="Baybayan P."/>
            <person name="Concepcion G."/>
            <person name="Jordan M."/>
            <person name="Riva A."/>
            <person name="Barbazuk W."/>
            <person name="Harkins T."/>
        </authorList>
    </citation>
    <scope>NUCLEOTIDE SEQUENCE [LARGE SCALE GENOMIC DNA]</scope>
    <source>
        <strain evidence="5">cv. Jamaican Lion 4</strain>
        <tissue evidence="4">Leaf</tissue>
    </source>
</reference>
<dbReference type="SUPFAM" id="SSF54928">
    <property type="entry name" value="RNA-binding domain, RBD"/>
    <property type="match status" value="2"/>
</dbReference>
<feature type="compositionally biased region" description="Gly residues" evidence="2">
    <location>
        <begin position="221"/>
        <end position="242"/>
    </location>
</feature>
<dbReference type="InterPro" id="IPR012677">
    <property type="entry name" value="Nucleotide-bd_a/b_plait_sf"/>
</dbReference>
<dbReference type="AlphaFoldDB" id="A0A7J6DYE4"/>
<evidence type="ECO:0000313" key="5">
    <source>
        <dbReference type="Proteomes" id="UP000525078"/>
    </source>
</evidence>
<evidence type="ECO:0000256" key="1">
    <source>
        <dbReference type="PROSITE-ProRule" id="PRU00176"/>
    </source>
</evidence>
<dbReference type="CDD" id="cd12325">
    <property type="entry name" value="RRM1_hnRNPA_hnRNPD_like"/>
    <property type="match status" value="1"/>
</dbReference>
<dbReference type="InterPro" id="IPR000504">
    <property type="entry name" value="RRM_dom"/>
</dbReference>
<dbReference type="GO" id="GO:0003723">
    <property type="term" value="F:RNA binding"/>
    <property type="evidence" value="ECO:0007669"/>
    <property type="project" value="UniProtKB-UniRule"/>
</dbReference>
<gene>
    <name evidence="4" type="ORF">F8388_014950</name>
</gene>
<dbReference type="Pfam" id="PF00076">
    <property type="entry name" value="RRM_1"/>
    <property type="match status" value="2"/>
</dbReference>
<comment type="caution">
    <text evidence="4">The sequence shown here is derived from an EMBL/GenBank/DDBJ whole genome shotgun (WGS) entry which is preliminary data.</text>
</comment>
<dbReference type="Proteomes" id="UP000525078">
    <property type="component" value="Unassembled WGS sequence"/>
</dbReference>
<evidence type="ECO:0000256" key="2">
    <source>
        <dbReference type="SAM" id="MobiDB-lite"/>
    </source>
</evidence>
<dbReference type="EMBL" id="JAATIP010000365">
    <property type="protein sequence ID" value="KAF4350489.1"/>
    <property type="molecule type" value="Genomic_DNA"/>
</dbReference>
<dbReference type="InterPro" id="IPR053260">
    <property type="entry name" value="hnRNP"/>
</dbReference>
<dbReference type="InterPro" id="IPR035979">
    <property type="entry name" value="RBD_domain_sf"/>
</dbReference>
<dbReference type="PANTHER" id="PTHR48035:SF2">
    <property type="entry name" value="RNA-BINDING REGION RNP-1 DOMAIN-CONTAINING PROTEIN"/>
    <property type="match status" value="1"/>
</dbReference>
<feature type="compositionally biased region" description="Gly residues" evidence="2">
    <location>
        <begin position="405"/>
        <end position="430"/>
    </location>
</feature>
<sequence length="477" mass="49310">MDSDQGKLFIGGISWETTEEKLKEYFENYGEVLQTVVMREKFTGKPRGFAFVVFSDPSVLDRVLQETHTIDGRTCFSSFVNAATAALVVLDRFLTRDLRRLMLRRPYQEKSNKRLHDLEILILVEMLGGGGGGNMRTKKIFVGGLPPTLSEEGFREYFESFGHVTDVVVMYDQNTGRPRGFGFISFDSEDAVDRVLHKTFHDLNGKQVEVKRALPKDANPSGGGRSMGGGGGGGYQGYGASGGNQNSYDGRMDSSRFIQPQNTGGAFPPYGSSGYGAPSYGYGPSNNGMGYGGYGNYASANTGYTSPASAAYGNPNAANPAYGSGPPGGRSSWSGQNPAGYGAMGYGNTAPWGVTGSGTGAGNGSAPAGQSPSAAGYGTQGYGYGGYGGSDGSYGNSAGYGAVGGRSGSGPNSGSGDLQGSGGGYLGGGYSDANGNAAWRSDPSQASGNYGAPQTNGQSGYAGAGYGSGQPRQAQQQ</sequence>
<feature type="domain" description="RRM" evidence="3">
    <location>
        <begin position="6"/>
        <end position="73"/>
    </location>
</feature>
<accession>A0A7J6DYE4</accession>
<feature type="region of interest" description="Disordered" evidence="2">
    <location>
        <begin position="405"/>
        <end position="477"/>
    </location>
</feature>
<dbReference type="CDD" id="cd12330">
    <property type="entry name" value="RRM2_Hrp1p"/>
    <property type="match status" value="1"/>
</dbReference>
<proteinExistence type="predicted"/>
<dbReference type="PROSITE" id="PS50102">
    <property type="entry name" value="RRM"/>
    <property type="match status" value="2"/>
</dbReference>
<evidence type="ECO:0000259" key="3">
    <source>
        <dbReference type="PROSITE" id="PS50102"/>
    </source>
</evidence>